<dbReference type="GO" id="GO:0005886">
    <property type="term" value="C:plasma membrane"/>
    <property type="evidence" value="ECO:0007669"/>
    <property type="project" value="UniProtKB-SubCell"/>
</dbReference>
<reference evidence="14" key="1">
    <citation type="journal article" date="2009" name="Appl. Environ. Microbiol.">
        <title>Complete genome sequence of the chemolithoautotrophic marine magnetotactic coccus strain MC-1.</title>
        <authorList>
            <person name="Schubbe S."/>
            <person name="Williams T.J."/>
            <person name="Xie G."/>
            <person name="Kiss H.E."/>
            <person name="Brettin T.S."/>
            <person name="Martinez D."/>
            <person name="Ross C.A."/>
            <person name="Schuler D."/>
            <person name="Cox B.L."/>
            <person name="Nealson K.H."/>
            <person name="Bazylinski D.A."/>
        </authorList>
    </citation>
    <scope>NUCLEOTIDE SEQUENCE [LARGE SCALE GENOMIC DNA]</scope>
    <source>
        <strain evidence="14">ATCC BAA-1437 / JCM 17883 / MC-1</strain>
    </source>
</reference>
<dbReference type="CDD" id="cd13959">
    <property type="entry name" value="PT_UbiA_COQ2"/>
    <property type="match status" value="1"/>
</dbReference>
<comment type="catalytic activity">
    <reaction evidence="11">
        <text>all-trans-octaprenyl diphosphate + 4-hydroxybenzoate = 4-hydroxy-3-(all-trans-octaprenyl)benzoate + diphosphate</text>
        <dbReference type="Rhea" id="RHEA:27782"/>
        <dbReference type="ChEBI" id="CHEBI:1617"/>
        <dbReference type="ChEBI" id="CHEBI:17879"/>
        <dbReference type="ChEBI" id="CHEBI:33019"/>
        <dbReference type="ChEBI" id="CHEBI:57711"/>
        <dbReference type="EC" id="2.5.1.39"/>
    </reaction>
</comment>
<dbReference type="STRING" id="156889.Mmc1_0240"/>
<dbReference type="Pfam" id="PF01040">
    <property type="entry name" value="UbiA"/>
    <property type="match status" value="1"/>
</dbReference>
<keyword evidence="14" id="KW-1185">Reference proteome</keyword>
<evidence type="ECO:0000256" key="7">
    <source>
        <dbReference type="ARBA" id="ARBA00022688"/>
    </source>
</evidence>
<evidence type="ECO:0000313" key="13">
    <source>
        <dbReference type="EMBL" id="ABK42767.1"/>
    </source>
</evidence>
<comment type="subcellular location">
    <subcellularLocation>
        <location evidence="11">Cell inner membrane</location>
        <topology evidence="11">Multi-pass membrane protein</topology>
    </subcellularLocation>
    <subcellularLocation>
        <location evidence="2">Membrane</location>
        <topology evidence="2">Multi-pass membrane protein</topology>
    </subcellularLocation>
</comment>
<dbReference type="Gene3D" id="1.10.357.140">
    <property type="entry name" value="UbiA prenyltransferase"/>
    <property type="match status" value="1"/>
</dbReference>
<accession>A0L474</accession>
<dbReference type="PROSITE" id="PS00943">
    <property type="entry name" value="UBIA"/>
    <property type="match status" value="1"/>
</dbReference>
<dbReference type="eggNOG" id="COG0382">
    <property type="taxonomic scope" value="Bacteria"/>
</dbReference>
<dbReference type="HAMAP" id="MF_01635">
    <property type="entry name" value="UbiA"/>
    <property type="match status" value="1"/>
</dbReference>
<dbReference type="GO" id="GO:0008412">
    <property type="term" value="F:4-hydroxybenzoate polyprenyltransferase activity"/>
    <property type="evidence" value="ECO:0007669"/>
    <property type="project" value="UniProtKB-UniRule"/>
</dbReference>
<evidence type="ECO:0000256" key="8">
    <source>
        <dbReference type="ARBA" id="ARBA00022692"/>
    </source>
</evidence>
<dbReference type="PANTHER" id="PTHR11048:SF28">
    <property type="entry name" value="4-HYDROXYBENZOATE POLYPRENYLTRANSFERASE, MITOCHONDRIAL"/>
    <property type="match status" value="1"/>
</dbReference>
<comment type="cofactor">
    <cofactor evidence="1 11">
        <name>Mg(2+)</name>
        <dbReference type="ChEBI" id="CHEBI:18420"/>
    </cofactor>
</comment>
<reference evidence="13 14" key="2">
    <citation type="journal article" date="2012" name="Int. J. Syst. Evol. Microbiol.">
        <title>Magnetococcus marinus gen. nov., sp. nov., a marine, magnetotactic bacterium that represents a novel lineage (Magnetococcaceae fam. nov.; Magnetococcales ord. nov.) at the base of the Alphaproteobacteria.</title>
        <authorList>
            <person name="Bazylinski D.A."/>
            <person name="Williams T.J."/>
            <person name="Lefevre C.T."/>
            <person name="Berg R.J."/>
            <person name="Zhang C.L."/>
            <person name="Bowser S.S."/>
            <person name="Dean A.J."/>
            <person name="Beveridge T.J."/>
        </authorList>
    </citation>
    <scope>NUCLEOTIDE SEQUENCE [LARGE SCALE GENOMIC DNA]</scope>
    <source>
        <strain evidence="14">ATCC BAA-1437 / JCM 17883 / MC-1</strain>
    </source>
</reference>
<keyword evidence="7 11" id="KW-0831">Ubiquinone biosynthesis</keyword>
<sequence length="291" mass="31984">MAEHWIERLSWPLLRESLLLMRVHRPIGTYLLMWPALWGVVAAAHPAPPNPVLLALFALGAWVMRSAGCVANDLADRNFDPHVARTKQRPLAAGRISVRAAVVLLVLLLGVALLLALQLNLLTLKLAVAGALLAVTYPLTKRIVAIPQFYMGAAFGWAAVMAWAATAGALAPGAWLLFATTLVWAAGYDTLYGMMDREDDLKIGVKSTAILFGQRDLFWVAILYVLTVLLLLVTGWQLQMQWPYYGTVAGAALHMVWQIQHARSRQAEVLMEAFLSNQWLGMLIGVGLWLG</sequence>
<dbReference type="GO" id="GO:0006744">
    <property type="term" value="P:ubiquinone biosynthetic process"/>
    <property type="evidence" value="ECO:0007669"/>
    <property type="project" value="UniProtKB-UniRule"/>
</dbReference>
<name>A0L474_MAGMM</name>
<protein>
    <recommendedName>
        <fullName evidence="11 12">4-hydroxybenzoate octaprenyltransferase</fullName>
        <ecNumber evidence="11 12">2.5.1.39</ecNumber>
    </recommendedName>
    <alternativeName>
        <fullName evidence="11">4-HB polyprenyltransferase</fullName>
    </alternativeName>
</protein>
<dbReference type="AlphaFoldDB" id="A0L474"/>
<feature type="transmembrane region" description="Helical" evidence="11">
    <location>
        <begin position="96"/>
        <end position="116"/>
    </location>
</feature>
<evidence type="ECO:0000256" key="1">
    <source>
        <dbReference type="ARBA" id="ARBA00001946"/>
    </source>
</evidence>
<dbReference type="InterPro" id="IPR039653">
    <property type="entry name" value="Prenyltransferase"/>
</dbReference>
<feature type="transmembrane region" description="Helical" evidence="11">
    <location>
        <begin position="149"/>
        <end position="169"/>
    </location>
</feature>
<comment type="pathway">
    <text evidence="11">Cofactor biosynthesis; ubiquinone biosynthesis.</text>
</comment>
<keyword evidence="10 11" id="KW-0472">Membrane</keyword>
<dbReference type="OrthoDB" id="9782418at2"/>
<keyword evidence="5 11" id="KW-0997">Cell inner membrane</keyword>
<dbReference type="FunFam" id="1.10.357.140:FF:000008">
    <property type="entry name" value="4-hydroxybenzoate octaprenyltransferase"/>
    <property type="match status" value="1"/>
</dbReference>
<dbReference type="InterPro" id="IPR006370">
    <property type="entry name" value="HB_polyprenyltransferase-like"/>
</dbReference>
<dbReference type="EC" id="2.5.1.39" evidence="11 12"/>
<dbReference type="KEGG" id="mgm:Mmc1_0240"/>
<keyword evidence="4 11" id="KW-1003">Cell membrane</keyword>
<evidence type="ECO:0000256" key="11">
    <source>
        <dbReference type="HAMAP-Rule" id="MF_01635"/>
    </source>
</evidence>
<feature type="transmembrane region" description="Helical" evidence="11">
    <location>
        <begin position="216"/>
        <end position="236"/>
    </location>
</feature>
<dbReference type="FunFam" id="1.20.120.1780:FF:000001">
    <property type="entry name" value="4-hydroxybenzoate octaprenyltransferase"/>
    <property type="match status" value="1"/>
</dbReference>
<dbReference type="HOGENOM" id="CLU_034879_0_2_5"/>
<evidence type="ECO:0000256" key="6">
    <source>
        <dbReference type="ARBA" id="ARBA00022679"/>
    </source>
</evidence>
<evidence type="ECO:0000256" key="9">
    <source>
        <dbReference type="ARBA" id="ARBA00022989"/>
    </source>
</evidence>
<keyword evidence="6 11" id="KW-0808">Transferase</keyword>
<dbReference type="InterPro" id="IPR000537">
    <property type="entry name" value="UbiA_prenyltransferase"/>
</dbReference>
<evidence type="ECO:0000256" key="10">
    <source>
        <dbReference type="ARBA" id="ARBA00023136"/>
    </source>
</evidence>
<dbReference type="Proteomes" id="UP000002586">
    <property type="component" value="Chromosome"/>
</dbReference>
<evidence type="ECO:0000256" key="2">
    <source>
        <dbReference type="ARBA" id="ARBA00004141"/>
    </source>
</evidence>
<evidence type="ECO:0000256" key="3">
    <source>
        <dbReference type="ARBA" id="ARBA00005985"/>
    </source>
</evidence>
<dbReference type="Gene3D" id="1.20.120.1780">
    <property type="entry name" value="UbiA prenyltransferase"/>
    <property type="match status" value="1"/>
</dbReference>
<dbReference type="InterPro" id="IPR044878">
    <property type="entry name" value="UbiA_sf"/>
</dbReference>
<proteinExistence type="inferred from homology"/>
<feature type="transmembrane region" description="Helical" evidence="11">
    <location>
        <begin position="27"/>
        <end position="47"/>
    </location>
</feature>
<dbReference type="InterPro" id="IPR030470">
    <property type="entry name" value="UbiA_prenylTrfase_CS"/>
</dbReference>
<organism evidence="13 14">
    <name type="scientific">Magnetococcus marinus (strain ATCC BAA-1437 / JCM 17883 / MC-1)</name>
    <dbReference type="NCBI Taxonomy" id="156889"/>
    <lineage>
        <taxon>Bacteria</taxon>
        <taxon>Pseudomonadati</taxon>
        <taxon>Pseudomonadota</taxon>
        <taxon>Magnetococcia</taxon>
        <taxon>Magnetococcales</taxon>
        <taxon>Magnetococcaceae</taxon>
        <taxon>Magnetococcus</taxon>
    </lineage>
</organism>
<evidence type="ECO:0000256" key="5">
    <source>
        <dbReference type="ARBA" id="ARBA00022519"/>
    </source>
</evidence>
<evidence type="ECO:0000256" key="12">
    <source>
        <dbReference type="NCBIfam" id="TIGR01474"/>
    </source>
</evidence>
<dbReference type="NCBIfam" id="TIGR01474">
    <property type="entry name" value="ubiA_proteo"/>
    <property type="match status" value="1"/>
</dbReference>
<feature type="transmembrane region" description="Helical" evidence="11">
    <location>
        <begin position="175"/>
        <end position="195"/>
    </location>
</feature>
<dbReference type="UniPathway" id="UPA00232"/>
<comment type="function">
    <text evidence="11">Catalyzes the prenylation of para-hydroxybenzoate (PHB) with an all-trans polyprenyl group. Mediates the second step in the final reaction sequence of ubiquinone-8 (UQ-8) biosynthesis, which is the condensation of the polyisoprenoid side chain with PHB, generating the first membrane-bound Q intermediate 3-octaprenyl-4-hydroxybenzoate.</text>
</comment>
<keyword evidence="8 11" id="KW-0812">Transmembrane</keyword>
<evidence type="ECO:0000256" key="4">
    <source>
        <dbReference type="ARBA" id="ARBA00022475"/>
    </source>
</evidence>
<keyword evidence="11" id="KW-0460">Magnesium</keyword>
<dbReference type="RefSeq" id="WP_011711939.1">
    <property type="nucleotide sequence ID" value="NC_008576.1"/>
</dbReference>
<evidence type="ECO:0000313" key="14">
    <source>
        <dbReference type="Proteomes" id="UP000002586"/>
    </source>
</evidence>
<keyword evidence="9 11" id="KW-1133">Transmembrane helix</keyword>
<comment type="similarity">
    <text evidence="3 11">Belongs to the UbiA prenyltransferase family.</text>
</comment>
<gene>
    <name evidence="11" type="primary">ubiA</name>
    <name evidence="13" type="ordered locus">Mmc1_0240</name>
</gene>
<dbReference type="EMBL" id="CP000471">
    <property type="protein sequence ID" value="ABK42767.1"/>
    <property type="molecule type" value="Genomic_DNA"/>
</dbReference>
<dbReference type="PANTHER" id="PTHR11048">
    <property type="entry name" value="PRENYLTRANSFERASES"/>
    <property type="match status" value="1"/>
</dbReference>